<feature type="region of interest" description="Disordered" evidence="2">
    <location>
        <begin position="1"/>
        <end position="22"/>
    </location>
</feature>
<evidence type="ECO:0000313" key="4">
    <source>
        <dbReference type="EMBL" id="CAB4721743.1"/>
    </source>
</evidence>
<accession>A0A6J6RI52</accession>
<dbReference type="InterPro" id="IPR045010">
    <property type="entry name" value="MDR_fam"/>
</dbReference>
<dbReference type="AlphaFoldDB" id="A0A6J6RI52"/>
<dbReference type="Pfam" id="PF00107">
    <property type="entry name" value="ADH_zinc_N"/>
    <property type="match status" value="1"/>
</dbReference>
<proteinExistence type="predicted"/>
<dbReference type="GO" id="GO:0016628">
    <property type="term" value="F:oxidoreductase activity, acting on the CH-CH group of donors, NAD or NADP as acceptor"/>
    <property type="evidence" value="ECO:0007669"/>
    <property type="project" value="InterPro"/>
</dbReference>
<dbReference type="Pfam" id="PF16884">
    <property type="entry name" value="ADH_N_2"/>
    <property type="match status" value="1"/>
</dbReference>
<evidence type="ECO:0000259" key="3">
    <source>
        <dbReference type="SMART" id="SM00829"/>
    </source>
</evidence>
<dbReference type="CDD" id="cd05288">
    <property type="entry name" value="PGDH"/>
    <property type="match status" value="1"/>
</dbReference>
<dbReference type="EMBL" id="CAEZXR010000268">
    <property type="protein sequence ID" value="CAB4721743.1"/>
    <property type="molecule type" value="Genomic_DNA"/>
</dbReference>
<reference evidence="4" key="1">
    <citation type="submission" date="2020-05" db="EMBL/GenBank/DDBJ databases">
        <authorList>
            <person name="Chiriac C."/>
            <person name="Salcher M."/>
            <person name="Ghai R."/>
            <person name="Kavagutti S V."/>
        </authorList>
    </citation>
    <scope>NUCLEOTIDE SEQUENCE</scope>
</reference>
<dbReference type="InterPro" id="IPR020843">
    <property type="entry name" value="ER"/>
</dbReference>
<dbReference type="PANTHER" id="PTHR43205">
    <property type="entry name" value="PROSTAGLANDIN REDUCTASE"/>
    <property type="match status" value="1"/>
</dbReference>
<protein>
    <submittedName>
        <fullName evidence="4">Unannotated protein</fullName>
    </submittedName>
</protein>
<dbReference type="InterPro" id="IPR011032">
    <property type="entry name" value="GroES-like_sf"/>
</dbReference>
<dbReference type="SUPFAM" id="SSF51735">
    <property type="entry name" value="NAD(P)-binding Rossmann-fold domains"/>
    <property type="match status" value="1"/>
</dbReference>
<dbReference type="InterPro" id="IPR041694">
    <property type="entry name" value="ADH_N_2"/>
</dbReference>
<dbReference type="PANTHER" id="PTHR43205:SF7">
    <property type="entry name" value="PROSTAGLANDIN REDUCTASE 1"/>
    <property type="match status" value="1"/>
</dbReference>
<evidence type="ECO:0000256" key="2">
    <source>
        <dbReference type="SAM" id="MobiDB-lite"/>
    </source>
</evidence>
<dbReference type="SUPFAM" id="SSF50129">
    <property type="entry name" value="GroES-like"/>
    <property type="match status" value="1"/>
</dbReference>
<dbReference type="InterPro" id="IPR036291">
    <property type="entry name" value="NAD(P)-bd_dom_sf"/>
</dbReference>
<name>A0A6J6RI52_9ZZZZ</name>
<evidence type="ECO:0000256" key="1">
    <source>
        <dbReference type="ARBA" id="ARBA00023002"/>
    </source>
</evidence>
<dbReference type="SMART" id="SM00829">
    <property type="entry name" value="PKS_ER"/>
    <property type="match status" value="1"/>
</dbReference>
<gene>
    <name evidence="4" type="ORF">UFOPK2579_02028</name>
</gene>
<feature type="compositionally biased region" description="Low complexity" evidence="2">
    <location>
        <begin position="1"/>
        <end position="13"/>
    </location>
</feature>
<dbReference type="Gene3D" id="3.90.180.10">
    <property type="entry name" value="Medium-chain alcohol dehydrogenases, catalytic domain"/>
    <property type="match status" value="1"/>
</dbReference>
<keyword evidence="1" id="KW-0560">Oxidoreductase</keyword>
<dbReference type="InterPro" id="IPR013149">
    <property type="entry name" value="ADH-like_C"/>
</dbReference>
<organism evidence="4">
    <name type="scientific">freshwater metagenome</name>
    <dbReference type="NCBI Taxonomy" id="449393"/>
    <lineage>
        <taxon>unclassified sequences</taxon>
        <taxon>metagenomes</taxon>
        <taxon>ecological metagenomes</taxon>
    </lineage>
</organism>
<dbReference type="Gene3D" id="3.40.50.720">
    <property type="entry name" value="NAD(P)-binding Rossmann-like Domain"/>
    <property type="match status" value="1"/>
</dbReference>
<feature type="domain" description="Enoyl reductase (ER)" evidence="3">
    <location>
        <begin position="16"/>
        <end position="333"/>
    </location>
</feature>
<dbReference type="FunFam" id="3.40.50.720:FF:000121">
    <property type="entry name" value="Prostaglandin reductase 2"/>
    <property type="match status" value="1"/>
</dbReference>
<sequence length="335" mass="35459">MTTQTRQIQLTRRPSGRPTPADFRTVTVDLADPGPGEVLVRNTVLSVDPYMRGRMNDTKSYVPPFELDAPLEGGAVGEVVASGDPGFAVGDVVQHMAGWREHALLPGREARRLDTSVAPASAYLGALGMPGLTAYVGLTRIGALVEGETVFVSGAAGAVGSMVGQIARKLGAARVIGSAGTPEKVAWLRDELGYDAAFDYRQGPVRRQLADALDGGGVDVYFDNVGGEHLEAALVHLHDFGRIAACGMIADYNAEGPVAGPRGLMQVISKRITMRGFVVTDHREAAGEFYRAAAGWLADGDLVFRETYVDGLDSTIDAFLGLMDGANTGKMLVRL</sequence>